<dbReference type="InterPro" id="IPR017871">
    <property type="entry name" value="ABC_transporter-like_CS"/>
</dbReference>
<dbReference type="GO" id="GO:0016020">
    <property type="term" value="C:membrane"/>
    <property type="evidence" value="ECO:0007669"/>
    <property type="project" value="InterPro"/>
</dbReference>
<dbReference type="PANTHER" id="PTHR46743:SF2">
    <property type="entry name" value="TEICHOIC ACIDS EXPORT ATP-BINDING PROTEIN TAGH"/>
    <property type="match status" value="1"/>
</dbReference>
<keyword evidence="3" id="KW-0547">Nucleotide-binding</keyword>
<evidence type="ECO:0000259" key="5">
    <source>
        <dbReference type="PROSITE" id="PS50893"/>
    </source>
</evidence>
<dbReference type="PROSITE" id="PS00211">
    <property type="entry name" value="ABC_TRANSPORTER_1"/>
    <property type="match status" value="1"/>
</dbReference>
<dbReference type="InterPro" id="IPR027417">
    <property type="entry name" value="P-loop_NTPase"/>
</dbReference>
<keyword evidence="2" id="KW-0813">Transport</keyword>
<dbReference type="CDD" id="cd03220">
    <property type="entry name" value="ABC_KpsT_Wzt"/>
    <property type="match status" value="1"/>
</dbReference>
<evidence type="ECO:0000256" key="2">
    <source>
        <dbReference type="ARBA" id="ARBA00022448"/>
    </source>
</evidence>
<comment type="similarity">
    <text evidence="1">Belongs to the ABC transporter superfamily.</text>
</comment>
<dbReference type="InterPro" id="IPR050683">
    <property type="entry name" value="Bact_Polysacc_Export_ATP-bd"/>
</dbReference>
<dbReference type="EMBL" id="CP129675">
    <property type="protein sequence ID" value="XDS47550.1"/>
    <property type="molecule type" value="Genomic_DNA"/>
</dbReference>
<feature type="domain" description="ABC transporter" evidence="5">
    <location>
        <begin position="45"/>
        <end position="267"/>
    </location>
</feature>
<protein>
    <submittedName>
        <fullName evidence="6">ABC transporter ATP-binding protein</fullName>
    </submittedName>
</protein>
<evidence type="ECO:0000256" key="3">
    <source>
        <dbReference type="ARBA" id="ARBA00022741"/>
    </source>
</evidence>
<evidence type="ECO:0000313" key="8">
    <source>
        <dbReference type="EMBL" id="XDS51592.1"/>
    </source>
</evidence>
<evidence type="ECO:0000313" key="6">
    <source>
        <dbReference type="EMBL" id="XDS47550.1"/>
    </source>
</evidence>
<dbReference type="KEGG" id="bfk:QN062_05270"/>
<organism evidence="6">
    <name type="scientific">Bifidobacterium fermentum</name>
    <dbReference type="NCBI Taxonomy" id="3059035"/>
    <lineage>
        <taxon>Bacteria</taxon>
        <taxon>Bacillati</taxon>
        <taxon>Actinomycetota</taxon>
        <taxon>Actinomycetes</taxon>
        <taxon>Bifidobacteriales</taxon>
        <taxon>Bifidobacteriaceae</taxon>
        <taxon>Bifidobacterium</taxon>
    </lineage>
</organism>
<dbReference type="GO" id="GO:0016887">
    <property type="term" value="F:ATP hydrolysis activity"/>
    <property type="evidence" value="ECO:0007669"/>
    <property type="project" value="InterPro"/>
</dbReference>
<sequence>MTSMSKDAINSKETPVTGKGKVALSVRDVSKSFKLPVDRANSLKVSLLNLLHGRTGYRIQQVLNDISFDVYEGDFFGIVGKNGSGKSTLLKIISQIYAPDSGTVSETGKLVPFIELGVGFNPELTGRENVYLNGAMLGFTNDEIDAMYDDIVEFAELEDFMEQKLKNYSSGMQVRLAFSVAIKSQGDILVLDEVLAVGDEAFQKKCQDYFFEAKRNKKTIILVTHSMGDVRRYCNRAMFIQDGKISQIGDPEKIADAYSNSFLGTTRSDNEHPEGAKESSLLLDGIRLTVNGVEQQYIEKYEDFDIAVTIHNTEPVESTALRVDVVDGRGWLAFSLPDRDSEARVLQPGSHTIVYSVKNTLAFGDFHIDIVFDNGTKRFVIKAAAYQFHMRGYAVSAMPLMVPHTKVSIDGDSM</sequence>
<dbReference type="Gene3D" id="3.40.50.300">
    <property type="entry name" value="P-loop containing nucleotide triphosphate hydrolases"/>
    <property type="match status" value="1"/>
</dbReference>
<keyword evidence="4 6" id="KW-0067">ATP-binding</keyword>
<dbReference type="InterPro" id="IPR003439">
    <property type="entry name" value="ABC_transporter-like_ATP-bd"/>
</dbReference>
<dbReference type="AlphaFoldDB" id="A0AB39UG23"/>
<name>A0AB39UG23_9BIFI</name>
<dbReference type="EMBL" id="CP129683">
    <property type="protein sequence ID" value="XDS51592.1"/>
    <property type="molecule type" value="Genomic_DNA"/>
</dbReference>
<dbReference type="GO" id="GO:0140359">
    <property type="term" value="F:ABC-type transporter activity"/>
    <property type="evidence" value="ECO:0007669"/>
    <property type="project" value="InterPro"/>
</dbReference>
<dbReference type="InterPro" id="IPR015860">
    <property type="entry name" value="ABC_transpr_TagH-like"/>
</dbReference>
<dbReference type="Pfam" id="PF00005">
    <property type="entry name" value="ABC_tran"/>
    <property type="match status" value="1"/>
</dbReference>
<dbReference type="PANTHER" id="PTHR46743">
    <property type="entry name" value="TEICHOIC ACIDS EXPORT ATP-BINDING PROTEIN TAGH"/>
    <property type="match status" value="1"/>
</dbReference>
<evidence type="ECO:0000256" key="1">
    <source>
        <dbReference type="ARBA" id="ARBA00005417"/>
    </source>
</evidence>
<dbReference type="PROSITE" id="PS50893">
    <property type="entry name" value="ABC_TRANSPORTER_2"/>
    <property type="match status" value="1"/>
</dbReference>
<evidence type="ECO:0000313" key="7">
    <source>
        <dbReference type="EMBL" id="XDS49761.1"/>
    </source>
</evidence>
<reference evidence="6" key="1">
    <citation type="submission" date="2023-07" db="EMBL/GenBank/DDBJ databases">
        <title>Bifidobacterium aquikefiriaerophilum sp. nov. and Bifidobacterium eccum sp. nov., isolated from water kefir.</title>
        <authorList>
            <person name="Breselge S."/>
            <person name="Bellassi P."/>
            <person name="Barcenilla C."/>
            <person name="Alvarez-Ordonez A."/>
            <person name="Morelli L."/>
            <person name="Cotter P.D."/>
        </authorList>
    </citation>
    <scope>NUCLEOTIDE SEQUENCE</scope>
    <source>
        <strain evidence="8">WK012_4_13</strain>
        <strain evidence="7">WK013_4_14</strain>
        <strain evidence="6">WK048_4_13</strain>
    </source>
</reference>
<proteinExistence type="inferred from homology"/>
<accession>A0AB39UG23</accession>
<dbReference type="GO" id="GO:0005524">
    <property type="term" value="F:ATP binding"/>
    <property type="evidence" value="ECO:0007669"/>
    <property type="project" value="UniProtKB-KW"/>
</dbReference>
<dbReference type="SMART" id="SM00382">
    <property type="entry name" value="AAA"/>
    <property type="match status" value="1"/>
</dbReference>
<evidence type="ECO:0000256" key="4">
    <source>
        <dbReference type="ARBA" id="ARBA00022840"/>
    </source>
</evidence>
<gene>
    <name evidence="8" type="ORF">QN062_05270</name>
    <name evidence="7" type="ORF">QN216_09285</name>
    <name evidence="6" type="ORF">QN217_01180</name>
</gene>
<dbReference type="InterPro" id="IPR003593">
    <property type="entry name" value="AAA+_ATPase"/>
</dbReference>
<dbReference type="EMBL" id="CP129682">
    <property type="protein sequence ID" value="XDS49761.1"/>
    <property type="molecule type" value="Genomic_DNA"/>
</dbReference>
<dbReference type="SUPFAM" id="SSF52540">
    <property type="entry name" value="P-loop containing nucleoside triphosphate hydrolases"/>
    <property type="match status" value="1"/>
</dbReference>